<dbReference type="Pfam" id="PF13619">
    <property type="entry name" value="KTSC"/>
    <property type="match status" value="1"/>
</dbReference>
<accession>W0LII9</accession>
<dbReference type="OrthoDB" id="8909582at2"/>
<name>W0LII9_9GAMM</name>
<dbReference type="AlphaFoldDB" id="W0LII9"/>
<dbReference type="eggNOG" id="ENOG5033676">
    <property type="taxonomic scope" value="Bacteria"/>
</dbReference>
<reference evidence="2 3" key="2">
    <citation type="submission" date="2015-03" db="EMBL/GenBank/DDBJ databases">
        <authorList>
            <person name="Chan K.-G."/>
        </authorList>
    </citation>
    <scope>NUCLEOTIDE SEQUENCE [LARGE SCALE GENOMIC DNA]</scope>
    <source>
        <strain evidence="2 3">RB-25</strain>
    </source>
</reference>
<dbReference type="RefSeq" id="WP_024910268.1">
    <property type="nucleotide sequence ID" value="NZ_CP007044.2"/>
</dbReference>
<proteinExistence type="predicted"/>
<dbReference type="STRING" id="1441930.Z042_23005"/>
<keyword evidence="3" id="KW-1185">Reference proteome</keyword>
<gene>
    <name evidence="2" type="ORF">Z042_23005</name>
</gene>
<dbReference type="KEGG" id="sfo:Z042_23005"/>
<reference evidence="2 3" key="1">
    <citation type="submission" date="2014-01" db="EMBL/GenBank/DDBJ databases">
        <title>Isolation of Serratia multitudinisentens RB-25 from Ex-Landfill site.</title>
        <authorList>
            <person name="Robson E.H.J."/>
        </authorList>
    </citation>
    <scope>NUCLEOTIDE SEQUENCE [LARGE SCALE GENOMIC DNA]</scope>
    <source>
        <strain evidence="2 3">RB-25</strain>
    </source>
</reference>
<dbReference type="HOGENOM" id="CLU_174765_0_1_6"/>
<evidence type="ECO:0000259" key="1">
    <source>
        <dbReference type="Pfam" id="PF13619"/>
    </source>
</evidence>
<dbReference type="InterPro" id="IPR025309">
    <property type="entry name" value="KTSC_dom"/>
</dbReference>
<feature type="domain" description="KTSC" evidence="1">
    <location>
        <begin position="11"/>
        <end position="67"/>
    </location>
</feature>
<evidence type="ECO:0000313" key="2">
    <source>
        <dbReference type="EMBL" id="AHG22167.1"/>
    </source>
</evidence>
<evidence type="ECO:0000313" key="3">
    <source>
        <dbReference type="Proteomes" id="UP000019030"/>
    </source>
</evidence>
<dbReference type="PATRIC" id="fig|1441930.4.peg.4553"/>
<protein>
    <recommendedName>
        <fullName evidence="1">KTSC domain-containing protein</fullName>
    </recommendedName>
</protein>
<sequence length="87" mass="9736">MTVNIAMEAVNSSQIHSIGHDAATNTLAIRFKQRGEPAALYHYQNVTADDFAAFKGAESIGSHFGRCFKADTERFPFQRINEEKTEE</sequence>
<organism evidence="2 3">
    <name type="scientific">Chania multitudinisentens RB-25</name>
    <dbReference type="NCBI Taxonomy" id="1441930"/>
    <lineage>
        <taxon>Bacteria</taxon>
        <taxon>Pseudomonadati</taxon>
        <taxon>Pseudomonadota</taxon>
        <taxon>Gammaproteobacteria</taxon>
        <taxon>Enterobacterales</taxon>
        <taxon>Yersiniaceae</taxon>
        <taxon>Chania</taxon>
    </lineage>
</organism>
<dbReference type="EMBL" id="CP007044">
    <property type="protein sequence ID" value="AHG22167.1"/>
    <property type="molecule type" value="Genomic_DNA"/>
</dbReference>
<dbReference type="Proteomes" id="UP000019030">
    <property type="component" value="Chromosome"/>
</dbReference>